<evidence type="ECO:0000256" key="1">
    <source>
        <dbReference type="SAM" id="Phobius"/>
    </source>
</evidence>
<organism evidence="3 4">
    <name type="scientific">Aureobasidium subglaciale (strain EXF-2481)</name>
    <name type="common">Aureobasidium pullulans var. subglaciale</name>
    <dbReference type="NCBI Taxonomy" id="1043005"/>
    <lineage>
        <taxon>Eukaryota</taxon>
        <taxon>Fungi</taxon>
        <taxon>Dikarya</taxon>
        <taxon>Ascomycota</taxon>
        <taxon>Pezizomycotina</taxon>
        <taxon>Dothideomycetes</taxon>
        <taxon>Dothideomycetidae</taxon>
        <taxon>Dothideales</taxon>
        <taxon>Saccotheciaceae</taxon>
        <taxon>Aureobasidium</taxon>
    </lineage>
</organism>
<dbReference type="EMBL" id="KL584759">
    <property type="protein sequence ID" value="KEQ95534.1"/>
    <property type="molecule type" value="Genomic_DNA"/>
</dbReference>
<dbReference type="Proteomes" id="UP000030641">
    <property type="component" value="Unassembled WGS sequence"/>
</dbReference>
<dbReference type="RefSeq" id="XP_013343942.1">
    <property type="nucleotide sequence ID" value="XM_013488488.1"/>
</dbReference>
<dbReference type="SUPFAM" id="SSF81383">
    <property type="entry name" value="F-box domain"/>
    <property type="match status" value="1"/>
</dbReference>
<keyword evidence="1" id="KW-1133">Transmembrane helix</keyword>
<dbReference type="PROSITE" id="PS50181">
    <property type="entry name" value="FBOX"/>
    <property type="match status" value="1"/>
</dbReference>
<accession>A0A074YHH9</accession>
<dbReference type="CDD" id="cd09917">
    <property type="entry name" value="F-box_SF"/>
    <property type="match status" value="1"/>
</dbReference>
<dbReference type="AlphaFoldDB" id="A0A074YHH9"/>
<evidence type="ECO:0000259" key="2">
    <source>
        <dbReference type="PROSITE" id="PS50181"/>
    </source>
</evidence>
<protein>
    <recommendedName>
        <fullName evidence="2">F-box domain-containing protein</fullName>
    </recommendedName>
</protein>
<feature type="transmembrane region" description="Helical" evidence="1">
    <location>
        <begin position="7"/>
        <end position="26"/>
    </location>
</feature>
<dbReference type="InterPro" id="IPR036047">
    <property type="entry name" value="F-box-like_dom_sf"/>
</dbReference>
<dbReference type="OrthoDB" id="47801at2759"/>
<dbReference type="STRING" id="1043005.A0A074YHH9"/>
<evidence type="ECO:0000313" key="3">
    <source>
        <dbReference type="EMBL" id="KEQ95534.1"/>
    </source>
</evidence>
<name>A0A074YHH9_AURSE</name>
<dbReference type="GeneID" id="25371550"/>
<feature type="domain" description="F-box" evidence="2">
    <location>
        <begin position="55"/>
        <end position="100"/>
    </location>
</feature>
<gene>
    <name evidence="3" type="ORF">AUEXF2481DRAFT_79945</name>
</gene>
<keyword evidence="4" id="KW-1185">Reference proteome</keyword>
<reference evidence="3 4" key="1">
    <citation type="journal article" date="2014" name="BMC Genomics">
        <title>Genome sequencing of four Aureobasidium pullulans varieties: biotechnological potential, stress tolerance, and description of new species.</title>
        <authorList>
            <person name="Gostin Ar C."/>
            <person name="Ohm R.A."/>
            <person name="Kogej T."/>
            <person name="Sonjak S."/>
            <person name="Turk M."/>
            <person name="Zajc J."/>
            <person name="Zalar P."/>
            <person name="Grube M."/>
            <person name="Sun H."/>
            <person name="Han J."/>
            <person name="Sharma A."/>
            <person name="Chiniquy J."/>
            <person name="Ngan C.Y."/>
            <person name="Lipzen A."/>
            <person name="Barry K."/>
            <person name="Grigoriev I.V."/>
            <person name="Gunde-Cimerman N."/>
        </authorList>
    </citation>
    <scope>NUCLEOTIDE SEQUENCE [LARGE SCALE GENOMIC DNA]</scope>
    <source>
        <strain evidence="3 4">EXF-2481</strain>
    </source>
</reference>
<sequence>MMSGQSIYLQITATLLVVITTIWYLASDHIRTRSQHLDMAGCEPEEVSNPKEKPPNLLSKLPEEILHGTLRYLDDIDLFRFAQACRWSYDKSIPLLWQNVELTDCRTTNPASVDWSDDHDDTPIIRKLLVLASNSWIASQVHTLTHRCHLPPPAIFYELPRISFHGRTLSHDPRTLRLLHRACQNLTGVHTLRIIFGHWELTRGLLIGLLGHSKGSSVRHIWLENCSIAGIPNSLLQSLDLTRLESLRLRRLPLLANVGRHDFQEVYSRGQFPDWRSDQTNEIRQDGRGGLIQTSVEQLKIQEAAVRNLVLAYQVQASDAEAKENIEAAEKLFESLFVQADEFADKAYTQIPDIGGLITAIQQGLSDEDRSPVNSVKQLLDRNHPDFAPNDTDPFPTFMHILENSSASLTSLNLDWVLFRRTDQRTSLESKSSLDGLFGRLFRLHFPCLRAFQFRNAVIEESAFPRDVYLLDACGPDSGSLLATELCIAWLELHPRLRSLAWPADRFFRATRTLPTELQNRLEHVISSLAHSLEDLRVDTVYSRSGEFKSDDSEDPLDVNRRRSRRRFISEFAARLQKLEIVKMEGGIPRDEKRETIRALRQCPLEKIVMIGVNCPIGNTWGFNGKDIGSLGINEDPNDPDDFGSLEEEDSDEIVRLGTTNPDPVSRNEVFEAEYGWPPAGPFIHTLASYHASTVTELKFCGYRGAPLLWSPTPITNYMLVPLRNFHNLRRLIISLWLHTLWEGEHRDDEILDYWLNTRDASTTALVTTTTEEPTGWAKELATKYAPAVIAARIVTFMGPFISEQAKSQHGGMHVRASFCIGSYGGLFDFDVIIGKDADGKDELREWKGPREELHPERRAEKLRNRRWFGTRVRRDLGDGQRSMSVSL</sequence>
<dbReference type="OMA" id="CHLPTPN"/>
<evidence type="ECO:0000313" key="4">
    <source>
        <dbReference type="Proteomes" id="UP000030641"/>
    </source>
</evidence>
<dbReference type="InParanoid" id="A0A074YHH9"/>
<dbReference type="InterPro" id="IPR001810">
    <property type="entry name" value="F-box_dom"/>
</dbReference>
<keyword evidence="1" id="KW-0472">Membrane</keyword>
<keyword evidence="1" id="KW-0812">Transmembrane</keyword>
<dbReference type="HOGENOM" id="CLU_347128_0_0_1"/>
<proteinExistence type="predicted"/>